<dbReference type="Pfam" id="PF09424">
    <property type="entry name" value="YqeY"/>
    <property type="match status" value="1"/>
</dbReference>
<dbReference type="GO" id="GO:0016740">
    <property type="term" value="F:transferase activity"/>
    <property type="evidence" value="ECO:0007669"/>
    <property type="project" value="UniProtKB-KW"/>
</dbReference>
<dbReference type="GO" id="GO:0016884">
    <property type="term" value="F:carbon-nitrogen ligase activity, with glutamine as amido-N-donor"/>
    <property type="evidence" value="ECO:0007669"/>
    <property type="project" value="InterPro"/>
</dbReference>
<accession>A0A363UKV1</accession>
<dbReference type="InterPro" id="IPR019004">
    <property type="entry name" value="YqeY/Aim41"/>
</dbReference>
<dbReference type="PANTHER" id="PTHR28055:SF1">
    <property type="entry name" value="ALTERED INHERITANCE OF MITOCHONDRIA PROTEIN 41, MITOCHONDRIAL"/>
    <property type="match status" value="1"/>
</dbReference>
<dbReference type="Proteomes" id="UP000251800">
    <property type="component" value="Unassembled WGS sequence"/>
</dbReference>
<sequence length="149" mass="16458">MSALKDRITADMKTAMREKDKERLATIRMLTAAIKQREVDERIELTDDDVVAIVEKLVKQRREAEAQYRAGDRPELADQEAAEAALLTPYLPAQLDEAEIDALIEQAMADTGAESMRDMGKVMGQLKPKVAGRTDMSALSAKIKARLAG</sequence>
<keyword evidence="1" id="KW-0808">Transferase</keyword>
<organism evidence="1 2">
    <name type="scientific">Abyssibacter profundi</name>
    <dbReference type="NCBI Taxonomy" id="2182787"/>
    <lineage>
        <taxon>Bacteria</taxon>
        <taxon>Pseudomonadati</taxon>
        <taxon>Pseudomonadota</taxon>
        <taxon>Gammaproteobacteria</taxon>
        <taxon>Chromatiales</taxon>
        <taxon>Oceanococcaceae</taxon>
        <taxon>Abyssibacter</taxon>
    </lineage>
</organism>
<dbReference type="AlphaFoldDB" id="A0A363UKV1"/>
<dbReference type="EMBL" id="QEQK01000007">
    <property type="protein sequence ID" value="PWN56027.1"/>
    <property type="molecule type" value="Genomic_DNA"/>
</dbReference>
<gene>
    <name evidence="1" type="ORF">DEH80_09430</name>
</gene>
<protein>
    <submittedName>
        <fullName evidence="1">Glutamyl-tRNA amidotransferase</fullName>
    </submittedName>
</protein>
<evidence type="ECO:0000313" key="1">
    <source>
        <dbReference type="EMBL" id="PWN56027.1"/>
    </source>
</evidence>
<dbReference type="PANTHER" id="PTHR28055">
    <property type="entry name" value="ALTERED INHERITANCE OF MITOCHONDRIA PROTEIN 41, MITOCHONDRIAL"/>
    <property type="match status" value="1"/>
</dbReference>
<evidence type="ECO:0000313" key="2">
    <source>
        <dbReference type="Proteomes" id="UP000251800"/>
    </source>
</evidence>
<dbReference type="InterPro" id="IPR042184">
    <property type="entry name" value="YqeY/Aim41_N"/>
</dbReference>
<dbReference type="Gene3D" id="1.10.10.410">
    <property type="match status" value="1"/>
</dbReference>
<dbReference type="InterPro" id="IPR023168">
    <property type="entry name" value="GatB_Yqey_C_2"/>
</dbReference>
<dbReference type="InterPro" id="IPR003789">
    <property type="entry name" value="Asn/Gln_tRNA_amidoTrase-B-like"/>
</dbReference>
<proteinExistence type="predicted"/>
<dbReference type="OrthoDB" id="9788127at2"/>
<keyword evidence="2" id="KW-1185">Reference proteome</keyword>
<dbReference type="RefSeq" id="WP_109720242.1">
    <property type="nucleotide sequence ID" value="NZ_QEQK01000007.1"/>
</dbReference>
<reference evidence="1 2" key="1">
    <citation type="submission" date="2018-05" db="EMBL/GenBank/DDBJ databases">
        <title>Abyssibacter profundi OUC007T gen. nov., sp. nov, a marine bacterium isolated from seawater of the Mariana Trench.</title>
        <authorList>
            <person name="Zhou S."/>
        </authorList>
    </citation>
    <scope>NUCLEOTIDE SEQUENCE [LARGE SCALE GENOMIC DNA]</scope>
    <source>
        <strain evidence="1 2">OUC007</strain>
    </source>
</reference>
<dbReference type="SUPFAM" id="SSF89095">
    <property type="entry name" value="GatB/YqeY motif"/>
    <property type="match status" value="1"/>
</dbReference>
<name>A0A363UKV1_9GAMM</name>
<dbReference type="Gene3D" id="1.10.1510.10">
    <property type="entry name" value="Uncharacterised protein YqeY/AIM41 PF09424, N-terminal domain"/>
    <property type="match status" value="1"/>
</dbReference>
<comment type="caution">
    <text evidence="1">The sequence shown here is derived from an EMBL/GenBank/DDBJ whole genome shotgun (WGS) entry which is preliminary data.</text>
</comment>